<gene>
    <name evidence="2" type="ORF">OV079_40600</name>
</gene>
<name>A0A9X3EYB4_9BACT</name>
<dbReference type="EMBL" id="JAPNKE010000002">
    <property type="protein sequence ID" value="MCY1011750.1"/>
    <property type="molecule type" value="Genomic_DNA"/>
</dbReference>
<proteinExistence type="predicted"/>
<evidence type="ECO:0008006" key="4">
    <source>
        <dbReference type="Google" id="ProtNLM"/>
    </source>
</evidence>
<protein>
    <recommendedName>
        <fullName evidence="4">Lipoprotein</fullName>
    </recommendedName>
</protein>
<evidence type="ECO:0000313" key="2">
    <source>
        <dbReference type="EMBL" id="MCY1011750.1"/>
    </source>
</evidence>
<dbReference type="InterPro" id="IPR011050">
    <property type="entry name" value="Pectin_lyase_fold/virulence"/>
</dbReference>
<feature type="region of interest" description="Disordered" evidence="1">
    <location>
        <begin position="22"/>
        <end position="66"/>
    </location>
</feature>
<dbReference type="PROSITE" id="PS51257">
    <property type="entry name" value="PROKAR_LIPOPROTEIN"/>
    <property type="match status" value="1"/>
</dbReference>
<accession>A0A9X3EYB4</accession>
<reference evidence="2" key="1">
    <citation type="submission" date="2022-11" db="EMBL/GenBank/DDBJ databases">
        <title>Minimal conservation of predation-associated metabolite biosynthetic gene clusters underscores biosynthetic potential of Myxococcota including descriptions for ten novel species: Archangium lansinium sp. nov., Myxococcus landrumus sp. nov., Nannocystis bai.</title>
        <authorList>
            <person name="Ahearne A."/>
            <person name="Stevens C."/>
            <person name="Phillips K."/>
        </authorList>
    </citation>
    <scope>NUCLEOTIDE SEQUENCE</scope>
    <source>
        <strain evidence="2">Na p29</strain>
    </source>
</reference>
<comment type="caution">
    <text evidence="2">The sequence shown here is derived from an EMBL/GenBank/DDBJ whole genome shotgun (WGS) entry which is preliminary data.</text>
</comment>
<evidence type="ECO:0000256" key="1">
    <source>
        <dbReference type="SAM" id="MobiDB-lite"/>
    </source>
</evidence>
<dbReference type="SUPFAM" id="SSF51126">
    <property type="entry name" value="Pectin lyase-like"/>
    <property type="match status" value="1"/>
</dbReference>
<organism evidence="2 3">
    <name type="scientific">Nannocystis pusilla</name>
    <dbReference type="NCBI Taxonomy" id="889268"/>
    <lineage>
        <taxon>Bacteria</taxon>
        <taxon>Pseudomonadati</taxon>
        <taxon>Myxococcota</taxon>
        <taxon>Polyangia</taxon>
        <taxon>Nannocystales</taxon>
        <taxon>Nannocystaceae</taxon>
        <taxon>Nannocystis</taxon>
    </lineage>
</organism>
<dbReference type="RefSeq" id="WP_267775059.1">
    <property type="nucleotide sequence ID" value="NZ_JAPNKE010000002.1"/>
</dbReference>
<dbReference type="AlphaFoldDB" id="A0A9X3EYB4"/>
<sequence length="368" mass="37891">MPRRPARLASALLLLLSCGGDDRDPVDNPLTDPAEGPPAGNPDGACDIPDEARPVDTSAPDRVVGDGTAASCTSDAFIAAVEQGGVITFDCGPEPVVITLDRTAKIFNDTGPEIVIDGGGKVTLSGGGARRILYQNTCDQAQRWTTDHCDDQDHPRLVVQNLTFVDGDARSEEDGGGAIFVRGGRFRAVNTRFFNNACADTGPDVGGGAIRVFDQHEDRPVYIVNSTFGGAPELGNVCSNGGGLSSIGVSYTVINSHFSHNRAIGDGANPAESGTPGGGSGGAIYNDGNTFTLSLCGTEVRDNHANEGGGAIFFVSNDRSGTLALTDSLLCENPSDGFETAGFPGIFVLAAGDPAVTRSTLAETCPEG</sequence>
<keyword evidence="3" id="KW-1185">Reference proteome</keyword>
<dbReference type="Proteomes" id="UP001150924">
    <property type="component" value="Unassembled WGS sequence"/>
</dbReference>
<evidence type="ECO:0000313" key="3">
    <source>
        <dbReference type="Proteomes" id="UP001150924"/>
    </source>
</evidence>